<organism evidence="2 3">
    <name type="scientific">Carnegiea gigantea</name>
    <dbReference type="NCBI Taxonomy" id="171969"/>
    <lineage>
        <taxon>Eukaryota</taxon>
        <taxon>Viridiplantae</taxon>
        <taxon>Streptophyta</taxon>
        <taxon>Embryophyta</taxon>
        <taxon>Tracheophyta</taxon>
        <taxon>Spermatophyta</taxon>
        <taxon>Magnoliopsida</taxon>
        <taxon>eudicotyledons</taxon>
        <taxon>Gunneridae</taxon>
        <taxon>Pentapetalae</taxon>
        <taxon>Caryophyllales</taxon>
        <taxon>Cactineae</taxon>
        <taxon>Cactaceae</taxon>
        <taxon>Cactoideae</taxon>
        <taxon>Echinocereeae</taxon>
        <taxon>Carnegiea</taxon>
    </lineage>
</organism>
<dbReference type="Proteomes" id="UP001153076">
    <property type="component" value="Unassembled WGS sequence"/>
</dbReference>
<gene>
    <name evidence="2" type="ORF">Cgig2_014413</name>
</gene>
<feature type="compositionally biased region" description="Basic and acidic residues" evidence="1">
    <location>
        <begin position="201"/>
        <end position="226"/>
    </location>
</feature>
<feature type="region of interest" description="Disordered" evidence="1">
    <location>
        <begin position="89"/>
        <end position="122"/>
    </location>
</feature>
<evidence type="ECO:0000256" key="1">
    <source>
        <dbReference type="SAM" id="MobiDB-lite"/>
    </source>
</evidence>
<proteinExistence type="predicted"/>
<comment type="caution">
    <text evidence="2">The sequence shown here is derived from an EMBL/GenBank/DDBJ whole genome shotgun (WGS) entry which is preliminary data.</text>
</comment>
<reference evidence="2" key="1">
    <citation type="submission" date="2022-04" db="EMBL/GenBank/DDBJ databases">
        <title>Carnegiea gigantea Genome sequencing and assembly v2.</title>
        <authorList>
            <person name="Copetti D."/>
            <person name="Sanderson M.J."/>
            <person name="Burquez A."/>
            <person name="Wojciechowski M.F."/>
        </authorList>
    </citation>
    <scope>NUCLEOTIDE SEQUENCE</scope>
    <source>
        <strain evidence="2">SGP5-SGP5p</strain>
        <tissue evidence="2">Aerial part</tissue>
    </source>
</reference>
<protein>
    <submittedName>
        <fullName evidence="2">Uncharacterized protein</fullName>
    </submittedName>
</protein>
<feature type="region of interest" description="Disordered" evidence="1">
    <location>
        <begin position="16"/>
        <end position="39"/>
    </location>
</feature>
<sequence length="335" mass="37788">MGERMKKMMEMMRVIEDEDGDEDEDEEEVLGGARACDSDGVRTTASGVVIEGSEIVVEATAEEVDQVNRSTMKMKRAEPDGALAELEVGESEDEMDLGSLRVPNSQQGRGREPWEPNEPRIGSRFRVPQEEDVEIHHAKDDVIPKLEEVNQATQEANIMRPTLIATRVDFSQYGKSTKRFKVGNPLFWQQGEENGPKNWPTRKDEACTGNRWEKADRSSRSSREVGKEHTSCADGVVLIGATKLRPKASRVGFGCSRIFYASPFQQDKDRFSEDMQHFAAIVQHLLLLARHLNDTINLDVHNHGAIEMLRRYDTFKHEIKNNGLIDLGFSGPKFT</sequence>
<evidence type="ECO:0000313" key="2">
    <source>
        <dbReference type="EMBL" id="KAJ8424876.1"/>
    </source>
</evidence>
<evidence type="ECO:0000313" key="3">
    <source>
        <dbReference type="Proteomes" id="UP001153076"/>
    </source>
</evidence>
<accession>A0A9Q1GT38</accession>
<dbReference type="AlphaFoldDB" id="A0A9Q1GT38"/>
<feature type="region of interest" description="Disordered" evidence="1">
    <location>
        <begin position="189"/>
        <end position="226"/>
    </location>
</feature>
<keyword evidence="3" id="KW-1185">Reference proteome</keyword>
<feature type="compositionally biased region" description="Basic and acidic residues" evidence="1">
    <location>
        <begin position="109"/>
        <end position="118"/>
    </location>
</feature>
<dbReference type="EMBL" id="JAKOGI010001589">
    <property type="protein sequence ID" value="KAJ8424876.1"/>
    <property type="molecule type" value="Genomic_DNA"/>
</dbReference>
<feature type="compositionally biased region" description="Acidic residues" evidence="1">
    <location>
        <begin position="16"/>
        <end position="29"/>
    </location>
</feature>
<name>A0A9Q1GT38_9CARY</name>